<dbReference type="AlphaFoldDB" id="A0A916WQG2"/>
<protein>
    <submittedName>
        <fullName evidence="1">Uncharacterized protein</fullName>
    </submittedName>
</protein>
<organism evidence="1 2">
    <name type="scientific">Sphingomonas metalli</name>
    <dbReference type="NCBI Taxonomy" id="1779358"/>
    <lineage>
        <taxon>Bacteria</taxon>
        <taxon>Pseudomonadati</taxon>
        <taxon>Pseudomonadota</taxon>
        <taxon>Alphaproteobacteria</taxon>
        <taxon>Sphingomonadales</taxon>
        <taxon>Sphingomonadaceae</taxon>
        <taxon>Sphingomonas</taxon>
    </lineage>
</organism>
<evidence type="ECO:0000313" key="2">
    <source>
        <dbReference type="Proteomes" id="UP000623067"/>
    </source>
</evidence>
<gene>
    <name evidence="1" type="ORF">GCM10011380_10720</name>
</gene>
<dbReference type="Proteomes" id="UP000623067">
    <property type="component" value="Unassembled WGS sequence"/>
</dbReference>
<reference evidence="1" key="2">
    <citation type="submission" date="2020-09" db="EMBL/GenBank/DDBJ databases">
        <authorList>
            <person name="Sun Q."/>
            <person name="Zhou Y."/>
        </authorList>
    </citation>
    <scope>NUCLEOTIDE SEQUENCE</scope>
    <source>
        <strain evidence="1">CGMCC 1.15330</strain>
    </source>
</reference>
<keyword evidence="2" id="KW-1185">Reference proteome</keyword>
<sequence length="190" mass="20898">MQADGSIGYDIPDGGYFYYSYIGRSGDMDILSLQSSGGGSGHFTQLVGVRHSGHLISWVKDIAGGDRCNGSVSGETISKGSLSFDQAITPYDLIALAAPEEHLKAYHDLEDSAASCIGSVHRTGEDARWTGVSLTDEEHLDQKGWTDQYTYQACFNALYREDVRARRVDLDHQGVMMFARAFVIHCLKKH</sequence>
<evidence type="ECO:0000313" key="1">
    <source>
        <dbReference type="EMBL" id="GGB22902.1"/>
    </source>
</evidence>
<dbReference type="RefSeq" id="WP_188657631.1">
    <property type="nucleotide sequence ID" value="NZ_BMIH01000001.1"/>
</dbReference>
<accession>A0A916WQG2</accession>
<proteinExistence type="predicted"/>
<name>A0A916WQG2_9SPHN</name>
<dbReference type="EMBL" id="BMIH01000001">
    <property type="protein sequence ID" value="GGB22902.1"/>
    <property type="molecule type" value="Genomic_DNA"/>
</dbReference>
<reference evidence="1" key="1">
    <citation type="journal article" date="2014" name="Int. J. Syst. Evol. Microbiol.">
        <title>Complete genome sequence of Corynebacterium casei LMG S-19264T (=DSM 44701T), isolated from a smear-ripened cheese.</title>
        <authorList>
            <consortium name="US DOE Joint Genome Institute (JGI-PGF)"/>
            <person name="Walter F."/>
            <person name="Albersmeier A."/>
            <person name="Kalinowski J."/>
            <person name="Ruckert C."/>
        </authorList>
    </citation>
    <scope>NUCLEOTIDE SEQUENCE</scope>
    <source>
        <strain evidence="1">CGMCC 1.15330</strain>
    </source>
</reference>
<comment type="caution">
    <text evidence="1">The sequence shown here is derived from an EMBL/GenBank/DDBJ whole genome shotgun (WGS) entry which is preliminary data.</text>
</comment>